<dbReference type="Gene3D" id="3.30.70.1170">
    <property type="entry name" value="Sun protein, domain 3"/>
    <property type="match status" value="1"/>
</dbReference>
<dbReference type="FunFam" id="3.40.50.150:FF:000022">
    <property type="entry name" value="Ribosomal RNA small subunit methyltransferase B"/>
    <property type="match status" value="1"/>
</dbReference>
<feature type="binding site" evidence="13">
    <location>
        <begin position="263"/>
        <end position="269"/>
    </location>
    <ligand>
        <name>S-adenosyl-L-methionine</name>
        <dbReference type="ChEBI" id="CHEBI:59789"/>
    </ligand>
</feature>
<dbReference type="InterPro" id="IPR006027">
    <property type="entry name" value="NusB_RsmB_TIM44"/>
</dbReference>
<organism evidence="15 16">
    <name type="scientific">Desulforudis audaxviator (strain MP104C)</name>
    <dbReference type="NCBI Taxonomy" id="477974"/>
    <lineage>
        <taxon>Bacteria</taxon>
        <taxon>Bacillati</taxon>
        <taxon>Bacillota</taxon>
        <taxon>Clostridia</taxon>
        <taxon>Thermoanaerobacterales</taxon>
        <taxon>Candidatus Desulforudaceae</taxon>
        <taxon>Candidatus Desulforudis</taxon>
    </lineage>
</organism>
<keyword evidence="8 13" id="KW-0949">S-adenosyl-L-methionine</keyword>
<evidence type="ECO:0000256" key="4">
    <source>
        <dbReference type="ARBA" id="ARBA00022490"/>
    </source>
</evidence>
<dbReference type="HOGENOM" id="CLU_005316_0_1_9"/>
<comment type="subcellular location">
    <subcellularLocation>
        <location evidence="2">Cytoplasm</location>
    </subcellularLocation>
</comment>
<dbReference type="SUPFAM" id="SSF48013">
    <property type="entry name" value="NusB-like"/>
    <property type="match status" value="1"/>
</dbReference>
<dbReference type="Pfam" id="PF22458">
    <property type="entry name" value="RsmF-B_ferredox"/>
    <property type="match status" value="1"/>
</dbReference>
<dbReference type="PANTHER" id="PTHR22807:SF53">
    <property type="entry name" value="RIBOSOMAL RNA SMALL SUBUNIT METHYLTRANSFERASE B-RELATED"/>
    <property type="match status" value="1"/>
</dbReference>
<evidence type="ECO:0000256" key="10">
    <source>
        <dbReference type="ARBA" id="ARBA00030399"/>
    </source>
</evidence>
<evidence type="ECO:0000256" key="12">
    <source>
        <dbReference type="ARBA" id="ARBA00047283"/>
    </source>
</evidence>
<dbReference type="GO" id="GO:0003723">
    <property type="term" value="F:RNA binding"/>
    <property type="evidence" value="ECO:0007669"/>
    <property type="project" value="UniProtKB-UniRule"/>
</dbReference>
<evidence type="ECO:0000256" key="13">
    <source>
        <dbReference type="PROSITE-ProRule" id="PRU01023"/>
    </source>
</evidence>
<dbReference type="PRINTS" id="PR02008">
    <property type="entry name" value="RCMTFAMILY"/>
</dbReference>
<protein>
    <recommendedName>
        <fullName evidence="3">16S rRNA (cytosine(967)-C(5))-methyltransferase</fullName>
        <ecNumber evidence="3">2.1.1.176</ecNumber>
    </recommendedName>
    <alternativeName>
        <fullName evidence="10">16S rRNA m5C967 methyltransferase</fullName>
    </alternativeName>
    <alternativeName>
        <fullName evidence="11">rRNA (cytosine-C(5)-)-methyltransferase RsmB</fullName>
    </alternativeName>
</protein>
<dbReference type="SUPFAM" id="SSF53335">
    <property type="entry name" value="S-adenosyl-L-methionine-dependent methyltransferases"/>
    <property type="match status" value="1"/>
</dbReference>
<keyword evidence="5" id="KW-0698">rRNA processing</keyword>
<dbReference type="RefSeq" id="WP_012302674.1">
    <property type="nucleotide sequence ID" value="NC_010424.1"/>
</dbReference>
<evidence type="ECO:0000259" key="14">
    <source>
        <dbReference type="PROSITE" id="PS51686"/>
    </source>
</evidence>
<dbReference type="NCBIfam" id="NF011494">
    <property type="entry name" value="PRK14902.1"/>
    <property type="match status" value="1"/>
</dbReference>
<keyword evidence="4" id="KW-0963">Cytoplasm</keyword>
<dbReference type="EMBL" id="CP000860">
    <property type="protein sequence ID" value="ACA60093.1"/>
    <property type="molecule type" value="Genomic_DNA"/>
</dbReference>
<feature type="binding site" evidence="13">
    <location>
        <position position="314"/>
    </location>
    <ligand>
        <name>S-adenosyl-L-methionine</name>
        <dbReference type="ChEBI" id="CHEBI:59789"/>
    </ligand>
</feature>
<dbReference type="Gene3D" id="3.40.50.150">
    <property type="entry name" value="Vaccinia Virus protein VP39"/>
    <property type="match status" value="1"/>
</dbReference>
<evidence type="ECO:0000256" key="11">
    <source>
        <dbReference type="ARBA" id="ARBA00031088"/>
    </source>
</evidence>
<evidence type="ECO:0000256" key="1">
    <source>
        <dbReference type="ARBA" id="ARBA00002724"/>
    </source>
</evidence>
<dbReference type="Proteomes" id="UP000008544">
    <property type="component" value="Chromosome"/>
</dbReference>
<name>B1I502_DESAP</name>
<evidence type="ECO:0000313" key="16">
    <source>
        <dbReference type="Proteomes" id="UP000008544"/>
    </source>
</evidence>
<dbReference type="eggNOG" id="COG0144">
    <property type="taxonomic scope" value="Bacteria"/>
</dbReference>
<evidence type="ECO:0000256" key="6">
    <source>
        <dbReference type="ARBA" id="ARBA00022603"/>
    </source>
</evidence>
<dbReference type="OrthoDB" id="9810297at2"/>
<dbReference type="Gene3D" id="1.10.940.10">
    <property type="entry name" value="NusB-like"/>
    <property type="match status" value="1"/>
</dbReference>
<sequence length="452" mass="50540">MAEVSAREIALHVLKAVEADGAYANLALNRALEEFRPSKLDRAFATELAYGTLRTLNTLDWIVSRYLQQPLGDQTVWSRNILRLGAYQLFYMDKVPAGAACFEAVELAKKYGTPGTARFVNGVLRNVARHKDELQFPDPETDLVTHISLKYFHPTWLVKRWLTELGPEETIALCQANNTIPPNTIRVNTLRVDRDSLAVRLEQEGLTVRKTRFAPEGLEIGGFVSMRALPSFQQGLFQIQDESSMLVAHAVNPARGVRILDACSAPGGKTTHLAQLMENEGIIKALDIHQHKLKLVSDNCRRLGIDNVETELLDARDLPGEFEGWADFVLVDAPCSGLGVLRRRPDARWRKEPGQITGLVRLQEAILAGAAQCVRAGGVLVYSTCTITYEENLGQVQSFLAHHPDFLLENLRPFLPAGLGEEQMARGYLEIFPHTHEGMDGFFIARMRRRHL</sequence>
<dbReference type="EC" id="2.1.1.176" evidence="3"/>
<dbReference type="InterPro" id="IPR004573">
    <property type="entry name" value="rRNA_ssu_MeTfrase_B"/>
</dbReference>
<proteinExistence type="inferred from homology"/>
<dbReference type="InterPro" id="IPR049560">
    <property type="entry name" value="MeTrfase_RsmB-F_NOP2_cat"/>
</dbReference>
<dbReference type="eggNOG" id="COG0781">
    <property type="taxonomic scope" value="Bacteria"/>
</dbReference>
<comment type="function">
    <text evidence="1">Specifically methylates the cytosine at position 967 (m5C967) of 16S rRNA.</text>
</comment>
<keyword evidence="7 13" id="KW-0808">Transferase</keyword>
<keyword evidence="6 13" id="KW-0489">Methyltransferase</keyword>
<feature type="active site" description="Nucleophile" evidence="13">
    <location>
        <position position="385"/>
    </location>
</feature>
<evidence type="ECO:0000256" key="5">
    <source>
        <dbReference type="ARBA" id="ARBA00022552"/>
    </source>
</evidence>
<dbReference type="InterPro" id="IPR054728">
    <property type="entry name" value="RsmB-like_ferredoxin"/>
</dbReference>
<dbReference type="PROSITE" id="PS51686">
    <property type="entry name" value="SAM_MT_RSMB_NOP"/>
    <property type="match status" value="1"/>
</dbReference>
<dbReference type="CDD" id="cd02440">
    <property type="entry name" value="AdoMet_MTases"/>
    <property type="match status" value="1"/>
</dbReference>
<evidence type="ECO:0000256" key="8">
    <source>
        <dbReference type="ARBA" id="ARBA00022691"/>
    </source>
</evidence>
<dbReference type="GO" id="GO:0006355">
    <property type="term" value="P:regulation of DNA-templated transcription"/>
    <property type="evidence" value="ECO:0007669"/>
    <property type="project" value="InterPro"/>
</dbReference>
<dbReference type="AlphaFoldDB" id="B1I502"/>
<dbReference type="InterPro" id="IPR023267">
    <property type="entry name" value="RCMT"/>
</dbReference>
<dbReference type="PANTHER" id="PTHR22807">
    <property type="entry name" value="NOP2 YEAST -RELATED NOL1/NOP2/FMU SUN DOMAIN-CONTAINING"/>
    <property type="match status" value="1"/>
</dbReference>
<accession>B1I502</accession>
<keyword evidence="9 13" id="KW-0694">RNA-binding</keyword>
<dbReference type="Pfam" id="PF01189">
    <property type="entry name" value="Methyltr_RsmB-F"/>
    <property type="match status" value="1"/>
</dbReference>
<evidence type="ECO:0000256" key="9">
    <source>
        <dbReference type="ARBA" id="ARBA00022884"/>
    </source>
</evidence>
<evidence type="ECO:0000256" key="2">
    <source>
        <dbReference type="ARBA" id="ARBA00004496"/>
    </source>
</evidence>
<dbReference type="InterPro" id="IPR001678">
    <property type="entry name" value="MeTrfase_RsmB-F_NOP2_dom"/>
</dbReference>
<dbReference type="InterPro" id="IPR035926">
    <property type="entry name" value="NusB-like_sf"/>
</dbReference>
<dbReference type="GO" id="GO:0008649">
    <property type="term" value="F:rRNA methyltransferase activity"/>
    <property type="evidence" value="ECO:0007669"/>
    <property type="project" value="InterPro"/>
</dbReference>
<reference evidence="15 16" key="2">
    <citation type="journal article" date="2008" name="Science">
        <title>Environmental genomics reveals a single-species ecosystem deep within Earth.</title>
        <authorList>
            <person name="Chivian D."/>
            <person name="Brodie E.L."/>
            <person name="Alm E.J."/>
            <person name="Culley D.E."/>
            <person name="Dehal P.S."/>
            <person name="Desantis T.Z."/>
            <person name="Gihring T.M."/>
            <person name="Lapidus A."/>
            <person name="Lin L.H."/>
            <person name="Lowry S.R."/>
            <person name="Moser D.P."/>
            <person name="Richardson P.M."/>
            <person name="Southam G."/>
            <person name="Wanger G."/>
            <person name="Pratt L.M."/>
            <person name="Andersen G.L."/>
            <person name="Hazen T.C."/>
            <person name="Brockman F.J."/>
            <person name="Arkin A.P."/>
            <person name="Onstott T.C."/>
        </authorList>
    </citation>
    <scope>NUCLEOTIDE SEQUENCE [LARGE SCALE GENOMIC DNA]</scope>
    <source>
        <strain evidence="15 16">MP104C</strain>
    </source>
</reference>
<dbReference type="KEGG" id="dau:Daud_1591"/>
<evidence type="ECO:0000256" key="7">
    <source>
        <dbReference type="ARBA" id="ARBA00022679"/>
    </source>
</evidence>
<feature type="domain" description="SAM-dependent MTase RsmB/NOP-type" evidence="14">
    <location>
        <begin position="173"/>
        <end position="450"/>
    </location>
</feature>
<feature type="binding site" evidence="13">
    <location>
        <position position="332"/>
    </location>
    <ligand>
        <name>S-adenosyl-L-methionine</name>
        <dbReference type="ChEBI" id="CHEBI:59789"/>
    </ligand>
</feature>
<keyword evidence="16" id="KW-1185">Reference proteome</keyword>
<dbReference type="InterPro" id="IPR029063">
    <property type="entry name" value="SAM-dependent_MTases_sf"/>
</dbReference>
<evidence type="ECO:0000313" key="15">
    <source>
        <dbReference type="EMBL" id="ACA60093.1"/>
    </source>
</evidence>
<comment type="similarity">
    <text evidence="13">Belongs to the class I-like SAM-binding methyltransferase superfamily. RsmB/NOP family.</text>
</comment>
<dbReference type="Pfam" id="PF01029">
    <property type="entry name" value="NusB"/>
    <property type="match status" value="1"/>
</dbReference>
<comment type="catalytic activity">
    <reaction evidence="12">
        <text>cytidine(967) in 16S rRNA + S-adenosyl-L-methionine = 5-methylcytidine(967) in 16S rRNA + S-adenosyl-L-homocysteine + H(+)</text>
        <dbReference type="Rhea" id="RHEA:42748"/>
        <dbReference type="Rhea" id="RHEA-COMP:10219"/>
        <dbReference type="Rhea" id="RHEA-COMP:10220"/>
        <dbReference type="ChEBI" id="CHEBI:15378"/>
        <dbReference type="ChEBI" id="CHEBI:57856"/>
        <dbReference type="ChEBI" id="CHEBI:59789"/>
        <dbReference type="ChEBI" id="CHEBI:74483"/>
        <dbReference type="ChEBI" id="CHEBI:82748"/>
        <dbReference type="EC" id="2.1.1.176"/>
    </reaction>
</comment>
<reference evidence="16" key="1">
    <citation type="submission" date="2007-10" db="EMBL/GenBank/DDBJ databases">
        <title>Complete sequence of chromosome of Desulforudis audaxviator MP104C.</title>
        <authorList>
            <person name="Copeland A."/>
            <person name="Lucas S."/>
            <person name="Lapidus A."/>
            <person name="Barry K."/>
            <person name="Glavina del Rio T."/>
            <person name="Dalin E."/>
            <person name="Tice H."/>
            <person name="Bruce D."/>
            <person name="Pitluck S."/>
            <person name="Lowry S.R."/>
            <person name="Larimer F."/>
            <person name="Land M.L."/>
            <person name="Hauser L."/>
            <person name="Kyrpides N."/>
            <person name="Ivanova N.N."/>
            <person name="Richardson P."/>
        </authorList>
    </citation>
    <scope>NUCLEOTIDE SEQUENCE [LARGE SCALE GENOMIC DNA]</scope>
    <source>
        <strain evidence="16">MP104C</strain>
    </source>
</reference>
<evidence type="ECO:0000256" key="3">
    <source>
        <dbReference type="ARBA" id="ARBA00012140"/>
    </source>
</evidence>
<feature type="binding site" evidence="13">
    <location>
        <position position="287"/>
    </location>
    <ligand>
        <name>S-adenosyl-L-methionine</name>
        <dbReference type="ChEBI" id="CHEBI:59789"/>
    </ligand>
</feature>
<dbReference type="NCBIfam" id="TIGR00563">
    <property type="entry name" value="rsmB"/>
    <property type="match status" value="1"/>
</dbReference>
<dbReference type="STRING" id="477974.Daud_1591"/>
<dbReference type="GO" id="GO:0005737">
    <property type="term" value="C:cytoplasm"/>
    <property type="evidence" value="ECO:0007669"/>
    <property type="project" value="UniProtKB-SubCell"/>
</dbReference>
<gene>
    <name evidence="15" type="ordered locus">Daud_1591</name>
</gene>